<dbReference type="CDD" id="cd00777">
    <property type="entry name" value="AspRS_core"/>
    <property type="match status" value="1"/>
</dbReference>
<dbReference type="CDD" id="cd04317">
    <property type="entry name" value="EcAspRS_like_N"/>
    <property type="match status" value="1"/>
</dbReference>
<evidence type="ECO:0000256" key="4">
    <source>
        <dbReference type="ARBA" id="ARBA00022917"/>
    </source>
</evidence>
<dbReference type="InterPro" id="IPR012340">
    <property type="entry name" value="NA-bd_OB-fold"/>
</dbReference>
<dbReference type="Pfam" id="PF01336">
    <property type="entry name" value="tRNA_anti-codon"/>
    <property type="match status" value="1"/>
</dbReference>
<dbReference type="SUPFAM" id="SSF55681">
    <property type="entry name" value="Class II aaRS and biotin synthetases"/>
    <property type="match status" value="1"/>
</dbReference>
<feature type="binding site" evidence="6">
    <location>
        <position position="359"/>
    </location>
    <ligand>
        <name>ATP</name>
        <dbReference type="ChEBI" id="CHEBI:30616"/>
    </ligand>
</feature>
<proteinExistence type="inferred from homology"/>
<evidence type="ECO:0000256" key="2">
    <source>
        <dbReference type="ARBA" id="ARBA00022741"/>
    </source>
</evidence>
<dbReference type="GO" id="GO:0005737">
    <property type="term" value="C:cytoplasm"/>
    <property type="evidence" value="ECO:0007669"/>
    <property type="project" value="UniProtKB-SubCell"/>
</dbReference>
<keyword evidence="3 6" id="KW-0067">ATP-binding</keyword>
<dbReference type="GO" id="GO:0005524">
    <property type="term" value="F:ATP binding"/>
    <property type="evidence" value="ECO:0007669"/>
    <property type="project" value="UniProtKB-UniRule"/>
</dbReference>
<protein>
    <recommendedName>
        <fullName evidence="6">Aspartate--tRNA(Asp/Asn) ligase</fullName>
        <ecNumber evidence="6">6.1.1.23</ecNumber>
    </recommendedName>
    <alternativeName>
        <fullName evidence="6">Aspartyl-tRNA synthetase</fullName>
        <shortName evidence="6">AspRS</shortName>
    </alternativeName>
    <alternativeName>
        <fullName evidence="6">Non-discriminating aspartyl-tRNA synthetase</fullName>
        <shortName evidence="6">ND-AspRS</shortName>
    </alternativeName>
</protein>
<feature type="binding site" evidence="6">
    <location>
        <begin position="411"/>
        <end position="414"/>
    </location>
    <ligand>
        <name>ATP</name>
        <dbReference type="ChEBI" id="CHEBI:30616"/>
    </ligand>
</feature>
<feature type="site" description="Important for tRNA non-discrimination" evidence="6">
    <location>
        <position position="29"/>
    </location>
</feature>
<dbReference type="Gene3D" id="3.30.930.10">
    <property type="entry name" value="Bira Bifunctional Protein, Domain 2"/>
    <property type="match status" value="1"/>
</dbReference>
<dbReference type="Proteomes" id="UP000177171">
    <property type="component" value="Unassembled WGS sequence"/>
</dbReference>
<evidence type="ECO:0000256" key="6">
    <source>
        <dbReference type="HAMAP-Rule" id="MF_00044"/>
    </source>
</evidence>
<dbReference type="NCBIfam" id="TIGR00459">
    <property type="entry name" value="aspS_bact"/>
    <property type="match status" value="1"/>
</dbReference>
<comment type="subunit">
    <text evidence="6">Homodimer.</text>
</comment>
<organism evidence="8 9">
    <name type="scientific">Candidatus Sungbacteria bacterium RIFCSPLOWO2_12_FULL_41_11</name>
    <dbReference type="NCBI Taxonomy" id="1802286"/>
    <lineage>
        <taxon>Bacteria</taxon>
        <taxon>Candidatus Sungiibacteriota</taxon>
    </lineage>
</organism>
<dbReference type="PANTHER" id="PTHR22594:SF5">
    <property type="entry name" value="ASPARTATE--TRNA LIGASE, MITOCHONDRIAL"/>
    <property type="match status" value="1"/>
</dbReference>
<feature type="site" description="Important for tRNA non-discrimination" evidence="6">
    <location>
        <position position="80"/>
    </location>
</feature>
<name>A0A1G2LS70_9BACT</name>
<dbReference type="InterPro" id="IPR004364">
    <property type="entry name" value="Aa-tRNA-synt_II"/>
</dbReference>
<dbReference type="InterPro" id="IPR047089">
    <property type="entry name" value="Asp-tRNA-ligase_1_N"/>
</dbReference>
<accession>A0A1G2LS70</accession>
<feature type="domain" description="Aminoacyl-transfer RNA synthetases class-II family profile" evidence="7">
    <location>
        <begin position="142"/>
        <end position="432"/>
    </location>
</feature>
<sequence length="464" mass="53251">MERILTIDTISKAGKIVKVSGWVDTRRDHGKIIFIDLRDRSGILQLVFTPKDKELYGLANTLRGEWVIEVEGKIGERPKGVENPELTTGNIEMLVEKLVILNEAKTPPFALNSDGYEIGEDNRLRYRYLDLRRARLQKNIGMRHKMALFMRNAFSERGFVEIETPSLTKGTPEGAREFIVPSRLHPGKFFVLPQSPQQFKQLLMVSGFERYFQFARCFRDEDERKDRQPEFTQLDVEISFLDEESIRSIIEEIVIKSIGELFPAKKILKTPFPVMSQKEAVEKYNSDKPDIRENKNDFQELAFLWVVDFPLFEYSETEKGLVSSHHPFTSPKDGDLRLLEKNPEQVMAKAYDLVLNGYEIGGGSIRIHRRDLQEKIFRVLGLAEEEIKGRFGHMLEAFEYGAPPHGGIALGIDRFVAILQNEPSIREVMAFPKTGDARDLMMDAPSEVSPKQLKEAHINIIHES</sequence>
<dbReference type="SUPFAM" id="SSF50249">
    <property type="entry name" value="Nucleic acid-binding proteins"/>
    <property type="match status" value="1"/>
</dbReference>
<evidence type="ECO:0000256" key="5">
    <source>
        <dbReference type="ARBA" id="ARBA00023146"/>
    </source>
</evidence>
<feature type="binding site" evidence="6">
    <location>
        <position position="366"/>
    </location>
    <ligand>
        <name>L-aspartate</name>
        <dbReference type="ChEBI" id="CHEBI:29991"/>
    </ligand>
</feature>
<reference evidence="8 9" key="1">
    <citation type="journal article" date="2016" name="Nat. Commun.">
        <title>Thousands of microbial genomes shed light on interconnected biogeochemical processes in an aquifer system.</title>
        <authorList>
            <person name="Anantharaman K."/>
            <person name="Brown C.T."/>
            <person name="Hug L.A."/>
            <person name="Sharon I."/>
            <person name="Castelle C.J."/>
            <person name="Probst A.J."/>
            <person name="Thomas B.C."/>
            <person name="Singh A."/>
            <person name="Wilkins M.J."/>
            <person name="Karaoz U."/>
            <person name="Brodie E.L."/>
            <person name="Williams K.H."/>
            <person name="Hubbard S.S."/>
            <person name="Banfield J.F."/>
        </authorList>
    </citation>
    <scope>NUCLEOTIDE SEQUENCE [LARGE SCALE GENOMIC DNA]</scope>
</reference>
<keyword evidence="1 6" id="KW-0436">Ligase</keyword>
<evidence type="ECO:0000256" key="1">
    <source>
        <dbReference type="ARBA" id="ARBA00022598"/>
    </source>
</evidence>
<dbReference type="PRINTS" id="PR01042">
    <property type="entry name" value="TRNASYNTHASP"/>
</dbReference>
<dbReference type="InterPro" id="IPR004524">
    <property type="entry name" value="Asp-tRNA-ligase_1"/>
</dbReference>
<dbReference type="InterPro" id="IPR047090">
    <property type="entry name" value="AspRS_core"/>
</dbReference>
<dbReference type="AlphaFoldDB" id="A0A1G2LS70"/>
<keyword evidence="2 6" id="KW-0547">Nucleotide-binding</keyword>
<comment type="similarity">
    <text evidence="6">Belongs to the class-II aminoacyl-tRNA synthetase family. Type 1 subfamily.</text>
</comment>
<dbReference type="PROSITE" id="PS50862">
    <property type="entry name" value="AA_TRNA_LIGASE_II"/>
    <property type="match status" value="1"/>
</dbReference>
<comment type="subcellular location">
    <subcellularLocation>
        <location evidence="6">Cytoplasm</location>
    </subcellularLocation>
</comment>
<dbReference type="Gene3D" id="2.40.50.140">
    <property type="entry name" value="Nucleic acid-binding proteins"/>
    <property type="match status" value="1"/>
</dbReference>
<keyword evidence="5 6" id="KW-0030">Aminoacyl-tRNA synthetase</keyword>
<dbReference type="GO" id="GO:0006422">
    <property type="term" value="P:aspartyl-tRNA aminoacylation"/>
    <property type="evidence" value="ECO:0007669"/>
    <property type="project" value="UniProtKB-UniRule"/>
</dbReference>
<evidence type="ECO:0000259" key="7">
    <source>
        <dbReference type="PROSITE" id="PS50862"/>
    </source>
</evidence>
<dbReference type="GO" id="GO:0004815">
    <property type="term" value="F:aspartate-tRNA ligase activity"/>
    <property type="evidence" value="ECO:0007669"/>
    <property type="project" value="UniProtKB-UniRule"/>
</dbReference>
<comment type="function">
    <text evidence="6">Aspartyl-tRNA synthetase with relaxed tRNA specificity since it is able to aspartylate not only its cognate tRNA(Asp) but also tRNA(Asn). Reaction proceeds in two steps: L-aspartate is first activated by ATP to form Asp-AMP and then transferred to the acceptor end of tRNA(Asp/Asn).</text>
</comment>
<evidence type="ECO:0000313" key="9">
    <source>
        <dbReference type="Proteomes" id="UP000177171"/>
    </source>
</evidence>
<comment type="catalytic activity">
    <reaction evidence="6">
        <text>tRNA(Asx) + L-aspartate + ATP = L-aspartyl-tRNA(Asx) + AMP + diphosphate</text>
        <dbReference type="Rhea" id="RHEA:18349"/>
        <dbReference type="Rhea" id="RHEA-COMP:9710"/>
        <dbReference type="Rhea" id="RHEA-COMP:9711"/>
        <dbReference type="ChEBI" id="CHEBI:29991"/>
        <dbReference type="ChEBI" id="CHEBI:30616"/>
        <dbReference type="ChEBI" id="CHEBI:33019"/>
        <dbReference type="ChEBI" id="CHEBI:78442"/>
        <dbReference type="ChEBI" id="CHEBI:78516"/>
        <dbReference type="ChEBI" id="CHEBI:456215"/>
        <dbReference type="EC" id="6.1.1.23"/>
    </reaction>
</comment>
<dbReference type="Pfam" id="PF00152">
    <property type="entry name" value="tRNA-synt_2"/>
    <property type="match status" value="1"/>
</dbReference>
<keyword evidence="4 6" id="KW-0648">Protein biosynthesis</keyword>
<dbReference type="InterPro" id="IPR004365">
    <property type="entry name" value="NA-bd_OB_tRNA"/>
</dbReference>
<feature type="binding site" evidence="6">
    <location>
        <position position="325"/>
    </location>
    <ligand>
        <name>L-aspartate</name>
        <dbReference type="ChEBI" id="CHEBI:29991"/>
    </ligand>
</feature>
<dbReference type="HAMAP" id="MF_00044">
    <property type="entry name" value="Asp_tRNA_synth_type1"/>
    <property type="match status" value="1"/>
</dbReference>
<evidence type="ECO:0000256" key="3">
    <source>
        <dbReference type="ARBA" id="ARBA00022840"/>
    </source>
</evidence>
<feature type="region of interest" description="Aspartate" evidence="6">
    <location>
        <begin position="197"/>
        <end position="200"/>
    </location>
</feature>
<feature type="binding site" evidence="6">
    <location>
        <position position="228"/>
    </location>
    <ligand>
        <name>ATP</name>
        <dbReference type="ChEBI" id="CHEBI:30616"/>
    </ligand>
</feature>
<feature type="binding site" evidence="6">
    <location>
        <position position="173"/>
    </location>
    <ligand>
        <name>L-aspartate</name>
        <dbReference type="ChEBI" id="CHEBI:29991"/>
    </ligand>
</feature>
<evidence type="ECO:0000313" key="8">
    <source>
        <dbReference type="EMBL" id="OHA14393.1"/>
    </source>
</evidence>
<dbReference type="GO" id="GO:0050560">
    <property type="term" value="F:aspartate-tRNA(Asn) ligase activity"/>
    <property type="evidence" value="ECO:0007669"/>
    <property type="project" value="UniProtKB-EC"/>
</dbReference>
<dbReference type="EMBL" id="MHQY01000008">
    <property type="protein sequence ID" value="OHA14393.1"/>
    <property type="molecule type" value="Genomic_DNA"/>
</dbReference>
<dbReference type="EC" id="6.1.1.23" evidence="6"/>
<dbReference type="GO" id="GO:0003676">
    <property type="term" value="F:nucleic acid binding"/>
    <property type="evidence" value="ECO:0007669"/>
    <property type="project" value="InterPro"/>
</dbReference>
<feature type="binding site" evidence="6">
    <location>
        <begin position="219"/>
        <end position="221"/>
    </location>
    <ligand>
        <name>ATP</name>
        <dbReference type="ChEBI" id="CHEBI:30616"/>
    </ligand>
</feature>
<comment type="caution">
    <text evidence="8">The sequence shown here is derived from an EMBL/GenBank/DDBJ whole genome shotgun (WGS) entry which is preliminary data.</text>
</comment>
<dbReference type="InterPro" id="IPR045864">
    <property type="entry name" value="aa-tRNA-synth_II/BPL/LPL"/>
</dbReference>
<dbReference type="InterPro" id="IPR006195">
    <property type="entry name" value="aa-tRNA-synth_II"/>
</dbReference>
<gene>
    <name evidence="6" type="primary">aspS</name>
    <name evidence="8" type="ORF">A3G49_02085</name>
</gene>
<dbReference type="PANTHER" id="PTHR22594">
    <property type="entry name" value="ASPARTYL/LYSYL-TRNA SYNTHETASE"/>
    <property type="match status" value="1"/>
</dbReference>
<keyword evidence="6" id="KW-0963">Cytoplasm</keyword>
<dbReference type="InterPro" id="IPR002312">
    <property type="entry name" value="Asp/Asn-tRNA-synth_IIb"/>
</dbReference>
<feature type="binding site" evidence="6">
    <location>
        <position position="219"/>
    </location>
    <ligand>
        <name>L-aspartate</name>
        <dbReference type="ChEBI" id="CHEBI:29991"/>
    </ligand>
</feature>